<keyword evidence="2" id="KW-1185">Reference proteome</keyword>
<reference evidence="3" key="1">
    <citation type="submission" date="2022-11" db="UniProtKB">
        <authorList>
            <consortium name="WormBaseParasite"/>
        </authorList>
    </citation>
    <scope>IDENTIFICATION</scope>
</reference>
<accession>A0A915CK38</accession>
<feature type="signal peptide" evidence="1">
    <location>
        <begin position="1"/>
        <end position="25"/>
    </location>
</feature>
<evidence type="ECO:0000313" key="3">
    <source>
        <dbReference type="WBParaSite" id="PgR290_g001_t02"/>
    </source>
</evidence>
<evidence type="ECO:0000256" key="1">
    <source>
        <dbReference type="SAM" id="SignalP"/>
    </source>
</evidence>
<organism evidence="2 3">
    <name type="scientific">Parascaris univalens</name>
    <name type="common">Nematode worm</name>
    <dbReference type="NCBI Taxonomy" id="6257"/>
    <lineage>
        <taxon>Eukaryota</taxon>
        <taxon>Metazoa</taxon>
        <taxon>Ecdysozoa</taxon>
        <taxon>Nematoda</taxon>
        <taxon>Chromadorea</taxon>
        <taxon>Rhabditida</taxon>
        <taxon>Spirurina</taxon>
        <taxon>Ascaridomorpha</taxon>
        <taxon>Ascaridoidea</taxon>
        <taxon>Ascarididae</taxon>
        <taxon>Parascaris</taxon>
    </lineage>
</organism>
<sequence length="91" mass="10157">MSISNSSKILLTLTLLLAILRRRKEQPNHYLIFFSSACDKILTNCKRLSTNFHRNSSCSPGILSNNCCPIASICVCVVNICSKYRCDGQSK</sequence>
<feature type="chain" id="PRO_5037272007" evidence="1">
    <location>
        <begin position="26"/>
        <end position="91"/>
    </location>
</feature>
<proteinExistence type="predicted"/>
<dbReference type="Proteomes" id="UP000887569">
    <property type="component" value="Unplaced"/>
</dbReference>
<evidence type="ECO:0000313" key="2">
    <source>
        <dbReference type="Proteomes" id="UP000887569"/>
    </source>
</evidence>
<protein>
    <submittedName>
        <fullName evidence="3">VWFA domain-containing protein</fullName>
    </submittedName>
</protein>
<dbReference type="WBParaSite" id="PgR290_g001_t02">
    <property type="protein sequence ID" value="PgR290_g001_t02"/>
    <property type="gene ID" value="PgR290_g001"/>
</dbReference>
<dbReference type="AlphaFoldDB" id="A0A915CK38"/>
<name>A0A915CK38_PARUN</name>
<keyword evidence="1" id="KW-0732">Signal</keyword>